<dbReference type="OrthoDB" id="9814445at2"/>
<keyword evidence="1" id="KW-1133">Transmembrane helix</keyword>
<evidence type="ECO:0000313" key="3">
    <source>
        <dbReference type="Proteomes" id="UP000199344"/>
    </source>
</evidence>
<dbReference type="Proteomes" id="UP000199344">
    <property type="component" value="Unassembled WGS sequence"/>
</dbReference>
<dbReference type="AlphaFoldDB" id="A0A1G6UE68"/>
<keyword evidence="1" id="KW-0472">Membrane</keyword>
<protein>
    <submittedName>
        <fullName evidence="2">YggT family protein</fullName>
    </submittedName>
</protein>
<dbReference type="InterPro" id="IPR003425">
    <property type="entry name" value="CCB3/YggT"/>
</dbReference>
<dbReference type="Pfam" id="PF02325">
    <property type="entry name" value="CCB3_YggT"/>
    <property type="match status" value="1"/>
</dbReference>
<evidence type="ECO:0000313" key="2">
    <source>
        <dbReference type="EMBL" id="SDD39551.1"/>
    </source>
</evidence>
<evidence type="ECO:0000256" key="1">
    <source>
        <dbReference type="SAM" id="Phobius"/>
    </source>
</evidence>
<name>A0A1G6UE68_9RHOB</name>
<organism evidence="2 3">
    <name type="scientific">Paracoccus isoporae</name>
    <dbReference type="NCBI Taxonomy" id="591205"/>
    <lineage>
        <taxon>Bacteria</taxon>
        <taxon>Pseudomonadati</taxon>
        <taxon>Pseudomonadota</taxon>
        <taxon>Alphaproteobacteria</taxon>
        <taxon>Rhodobacterales</taxon>
        <taxon>Paracoccaceae</taxon>
        <taxon>Paracoccus</taxon>
    </lineage>
</organism>
<reference evidence="2 3" key="1">
    <citation type="submission" date="2016-10" db="EMBL/GenBank/DDBJ databases">
        <authorList>
            <person name="de Groot N.N."/>
        </authorList>
    </citation>
    <scope>NUCLEOTIDE SEQUENCE [LARGE SCALE GENOMIC DNA]</scope>
    <source>
        <strain evidence="2 3">DSM 22220</strain>
    </source>
</reference>
<keyword evidence="3" id="KW-1185">Reference proteome</keyword>
<feature type="transmembrane region" description="Helical" evidence="1">
    <location>
        <begin position="7"/>
        <end position="29"/>
    </location>
</feature>
<gene>
    <name evidence="2" type="ORF">SAMN05421538_101524</name>
</gene>
<dbReference type="GO" id="GO:0016020">
    <property type="term" value="C:membrane"/>
    <property type="evidence" value="ECO:0007669"/>
    <property type="project" value="InterPro"/>
</dbReference>
<dbReference type="RefSeq" id="WP_090520552.1">
    <property type="nucleotide sequence ID" value="NZ_FNAH01000001.1"/>
</dbReference>
<dbReference type="EMBL" id="FNAH01000001">
    <property type="protein sequence ID" value="SDD39551.1"/>
    <property type="molecule type" value="Genomic_DNA"/>
</dbReference>
<keyword evidence="1" id="KW-0812">Transmembrane</keyword>
<dbReference type="STRING" id="591205.SAMN05421538_101524"/>
<feature type="transmembrane region" description="Helical" evidence="1">
    <location>
        <begin position="71"/>
        <end position="87"/>
    </location>
</feature>
<accession>A0A1G6UE68</accession>
<sequence>MTTLYQAIDLILSIVWFLMIAHIIMSWLINFQVLNLRQPMVATIWDGLTRLLEPIYAPIRRLLPNTGGLDLAPLVVFVIIIVLRMALQNNAGFFLGY</sequence>
<proteinExistence type="predicted"/>